<keyword evidence="6 8" id="KW-0472">Membrane</keyword>
<dbReference type="EMBL" id="VHQG01000001">
    <property type="protein sequence ID" value="TPW77164.1"/>
    <property type="molecule type" value="Genomic_DNA"/>
</dbReference>
<dbReference type="NCBIfam" id="NF006521">
    <property type="entry name" value="PRK08965.1-5"/>
    <property type="match status" value="1"/>
</dbReference>
<dbReference type="Pfam" id="PF01899">
    <property type="entry name" value="MNHE"/>
    <property type="match status" value="1"/>
</dbReference>
<keyword evidence="10" id="KW-1185">Reference proteome</keyword>
<protein>
    <submittedName>
        <fullName evidence="9">Na+/H+ antiporter subunit E</fullName>
    </submittedName>
</protein>
<dbReference type="GO" id="GO:0005886">
    <property type="term" value="C:plasma membrane"/>
    <property type="evidence" value="ECO:0007669"/>
    <property type="project" value="UniProtKB-SubCell"/>
</dbReference>
<dbReference type="GO" id="GO:0008324">
    <property type="term" value="F:monoatomic cation transmembrane transporter activity"/>
    <property type="evidence" value="ECO:0007669"/>
    <property type="project" value="InterPro"/>
</dbReference>
<feature type="transmembrane region" description="Helical" evidence="8">
    <location>
        <begin position="79"/>
        <end position="98"/>
    </location>
</feature>
<gene>
    <name evidence="9" type="ORF">FJ657_00165</name>
</gene>
<comment type="similarity">
    <text evidence="2">Belongs to the CPA3 antiporters (TC 2.A.63) subunit E family.</text>
</comment>
<evidence type="ECO:0000313" key="9">
    <source>
        <dbReference type="EMBL" id="TPW77164.1"/>
    </source>
</evidence>
<evidence type="ECO:0000256" key="2">
    <source>
        <dbReference type="ARBA" id="ARBA00006228"/>
    </source>
</evidence>
<dbReference type="RefSeq" id="WP_141161692.1">
    <property type="nucleotide sequence ID" value="NZ_VHQG01000001.1"/>
</dbReference>
<accession>A0A506XW80</accession>
<keyword evidence="5 8" id="KW-1133">Transmembrane helix</keyword>
<evidence type="ECO:0000256" key="6">
    <source>
        <dbReference type="ARBA" id="ARBA00023136"/>
    </source>
</evidence>
<proteinExistence type="inferred from homology"/>
<evidence type="ECO:0000256" key="5">
    <source>
        <dbReference type="ARBA" id="ARBA00022989"/>
    </source>
</evidence>
<comment type="subcellular location">
    <subcellularLocation>
        <location evidence="1">Cell membrane</location>
        <topology evidence="1">Multi-pass membrane protein</topology>
    </subcellularLocation>
</comment>
<comment type="caution">
    <text evidence="9">The sequence shown here is derived from an EMBL/GenBank/DDBJ whole genome shotgun (WGS) entry which is preliminary data.</text>
</comment>
<dbReference type="Proteomes" id="UP000316252">
    <property type="component" value="Unassembled WGS sequence"/>
</dbReference>
<feature type="transmembrane region" description="Helical" evidence="8">
    <location>
        <begin position="155"/>
        <end position="174"/>
    </location>
</feature>
<feature type="transmembrane region" description="Helical" evidence="8">
    <location>
        <begin position="54"/>
        <end position="73"/>
    </location>
</feature>
<feature type="compositionally biased region" description="Basic and acidic residues" evidence="7">
    <location>
        <begin position="1"/>
        <end position="11"/>
    </location>
</feature>
<dbReference type="PANTHER" id="PTHR34584:SF1">
    <property type="entry name" value="NA(+)_H(+) ANTIPORTER SUBUNIT E1"/>
    <property type="match status" value="1"/>
</dbReference>
<evidence type="ECO:0000256" key="1">
    <source>
        <dbReference type="ARBA" id="ARBA00004651"/>
    </source>
</evidence>
<dbReference type="OrthoDB" id="3556991at2"/>
<evidence type="ECO:0000256" key="3">
    <source>
        <dbReference type="ARBA" id="ARBA00022475"/>
    </source>
</evidence>
<evidence type="ECO:0000313" key="10">
    <source>
        <dbReference type="Proteomes" id="UP000316252"/>
    </source>
</evidence>
<name>A0A506XW80_9MICO</name>
<feature type="region of interest" description="Disordered" evidence="7">
    <location>
        <begin position="1"/>
        <end position="45"/>
    </location>
</feature>
<dbReference type="AlphaFoldDB" id="A0A506XW80"/>
<sequence length="244" mass="25691">MAENPRRHDALDPASTSTGAVDRAASAGSSGAAAGDGDVDRTAAQGGATPRKRWILVQQLPLLVALVLLWIALWRDVSVLGLVTGAIVAVVVGRTFWLPPVELSGRFNPWRLLVLIGAVGGELVAASVQIARLALSRRGVRGNAVVEVNLRTSSDFVLTLTSIAVSLVPGSIVIEVDRARSKIFLHAIGVTDDAGVERVRRQALRMERRVVMAVGSKRDVERVCAVDAGAGAAAPGASDQEDRR</sequence>
<keyword evidence="3" id="KW-1003">Cell membrane</keyword>
<organism evidence="9 10">
    <name type="scientific">Schumannella soli</name>
    <dbReference type="NCBI Taxonomy" id="2590779"/>
    <lineage>
        <taxon>Bacteria</taxon>
        <taxon>Bacillati</taxon>
        <taxon>Actinomycetota</taxon>
        <taxon>Actinomycetes</taxon>
        <taxon>Micrococcales</taxon>
        <taxon>Microbacteriaceae</taxon>
        <taxon>Schumannella</taxon>
    </lineage>
</organism>
<keyword evidence="4 8" id="KW-0812">Transmembrane</keyword>
<evidence type="ECO:0000256" key="4">
    <source>
        <dbReference type="ARBA" id="ARBA00022692"/>
    </source>
</evidence>
<evidence type="ECO:0000256" key="7">
    <source>
        <dbReference type="SAM" id="MobiDB-lite"/>
    </source>
</evidence>
<dbReference type="PANTHER" id="PTHR34584">
    <property type="entry name" value="NA(+)/H(+) ANTIPORTER SUBUNIT E1"/>
    <property type="match status" value="1"/>
</dbReference>
<feature type="compositionally biased region" description="Low complexity" evidence="7">
    <location>
        <begin position="19"/>
        <end position="36"/>
    </location>
</feature>
<evidence type="ECO:0000256" key="8">
    <source>
        <dbReference type="SAM" id="Phobius"/>
    </source>
</evidence>
<reference evidence="9 10" key="1">
    <citation type="submission" date="2019-06" db="EMBL/GenBank/DDBJ databases">
        <authorList>
            <person name="Li F."/>
        </authorList>
    </citation>
    <scope>NUCLEOTIDE SEQUENCE [LARGE SCALE GENOMIC DNA]</scope>
    <source>
        <strain evidence="9 10">10F1D-1</strain>
    </source>
</reference>
<feature type="transmembrane region" description="Helical" evidence="8">
    <location>
        <begin position="110"/>
        <end position="135"/>
    </location>
</feature>
<dbReference type="InterPro" id="IPR002758">
    <property type="entry name" value="Cation_antiport_E"/>
</dbReference>